<reference evidence="3 4" key="1">
    <citation type="submission" date="2022-04" db="EMBL/GenBank/DDBJ databases">
        <authorList>
            <person name="Ra J.-S."/>
            <person name="Kim S.-B."/>
        </authorList>
    </citation>
    <scope>NUCLEOTIDE SEQUENCE [LARGE SCALE GENOMIC DNA]</scope>
    <source>
        <strain evidence="3 4">MMS21-Er5</strain>
    </source>
</reference>
<dbReference type="PROSITE" id="PS51257">
    <property type="entry name" value="PROKAR_LIPOPROTEIN"/>
    <property type="match status" value="1"/>
</dbReference>
<dbReference type="RefSeq" id="WP_248728365.1">
    <property type="nucleotide sequence ID" value="NZ_CP096829.1"/>
</dbReference>
<dbReference type="Gene3D" id="2.120.10.30">
    <property type="entry name" value="TolB, C-terminal domain"/>
    <property type="match status" value="1"/>
</dbReference>
<evidence type="ECO:0000313" key="4">
    <source>
        <dbReference type="Proteomes" id="UP000829998"/>
    </source>
</evidence>
<protein>
    <submittedName>
        <fullName evidence="3">Prolyl oligopeptidase family serine peptidase</fullName>
    </submittedName>
</protein>
<organism evidence="3 4">
    <name type="scientific">Flavobacterium humidisoli</name>
    <dbReference type="NCBI Taxonomy" id="2937442"/>
    <lineage>
        <taxon>Bacteria</taxon>
        <taxon>Pseudomonadati</taxon>
        <taxon>Bacteroidota</taxon>
        <taxon>Flavobacteriia</taxon>
        <taxon>Flavobacteriales</taxon>
        <taxon>Flavobacteriaceae</taxon>
        <taxon>Flavobacterium</taxon>
    </lineage>
</organism>
<gene>
    <name evidence="3" type="ORF">M0M44_02500</name>
</gene>
<name>A0ABY4LT35_9FLAO</name>
<evidence type="ECO:0000256" key="1">
    <source>
        <dbReference type="ARBA" id="ARBA00022801"/>
    </source>
</evidence>
<keyword evidence="4" id="KW-1185">Reference proteome</keyword>
<dbReference type="PANTHER" id="PTHR42776">
    <property type="entry name" value="SERINE PEPTIDASE S9 FAMILY MEMBER"/>
    <property type="match status" value="1"/>
</dbReference>
<dbReference type="InterPro" id="IPR001375">
    <property type="entry name" value="Peptidase_S9_cat"/>
</dbReference>
<dbReference type="InterPro" id="IPR029058">
    <property type="entry name" value="AB_hydrolase_fold"/>
</dbReference>
<feature type="domain" description="Peptidase S9 prolyl oligopeptidase catalytic" evidence="2">
    <location>
        <begin position="678"/>
        <end position="857"/>
    </location>
</feature>
<dbReference type="Pfam" id="PF00326">
    <property type="entry name" value="Peptidase_S9"/>
    <property type="match status" value="1"/>
</dbReference>
<dbReference type="SUPFAM" id="SSF82171">
    <property type="entry name" value="DPP6 N-terminal domain-like"/>
    <property type="match status" value="2"/>
</dbReference>
<accession>A0ABY4LT35</accession>
<dbReference type="InterPro" id="IPR011042">
    <property type="entry name" value="6-blade_b-propeller_TolB-like"/>
</dbReference>
<evidence type="ECO:0000259" key="2">
    <source>
        <dbReference type="Pfam" id="PF00326"/>
    </source>
</evidence>
<dbReference type="PANTHER" id="PTHR42776:SF27">
    <property type="entry name" value="DIPEPTIDYL PEPTIDASE FAMILY MEMBER 6"/>
    <property type="match status" value="1"/>
</dbReference>
<dbReference type="Proteomes" id="UP000829998">
    <property type="component" value="Chromosome"/>
</dbReference>
<sequence length="869" mass="100523">MQDIKPYKPFVAGLAGFIFWLVACPQLWGQGNQKRFLSKEEYSLWSKLVARKLSNDGNWASYLLLYESKKDTLFVKNTRDNATYHFPNAKDGEFNGESEFACIARDTLLLQNLRTGNLIKTSNVFDFVFSANQKFLAILIKQADEKYTLEIQDDSGKTRERVCDVSQWYFEPQHKGIVYATISGENHSIGFIKLEAGMIKEMILSNYKSAFQNLIWKNNTIAFLQNKKDSPLLLNYNIKNGRLKELDPTSQKGFPPDMKISAELYNSLMVSDDGNRIFFWLKENKERLPNIDSNAVQIWNTKDRLLFDHKKYIGEYSLLDKMAVWSVKENKFLQITDRQLPRGFLSTDYTQAFIFDPIAYEPQNSFDGPFDLYVVDLQTGKRKCILEHYDSDQMPIPSPNGQYLLYAKENNWWIYNTKKDIYTNITLDMSESFFRGDQDMPISASPYGIGGWTADGFIILYDKYDLWQVALDGSAKKRLTEGREIQKTYRIKDLVSGFRLNDIEAKKTTLDLKSGLILETKDKNTGASGFSKWILTTGISDMVWENKKINQLSKASNVDCYLYIEQSYELSPMLMVYDGFSKQIFKTNKQQEHFYWGKAEAIEYIVNGKKLQGILYYPAGYNNATKYPMIVHIYERQFQYFNDYQNPTLYCSDGFNVSNFTQQGYFVLLPDMAFEIGNLADSTTKSVLAAVDAVIEKGLVDPKKLGLIGHSFGGYETDLVITQTNRFAAAVSGAAWTDLISSYLYVGATFRRPDFYRAEHDQLRIGKSLFEDINSYLKNSPVLQAVNVNTPLLGWTGEEDRHIHSLQSMEFYMALRRLGKTHTLLVYPEEEHNLDQRKNQKDLTQRIGQWFDYYLKNGKQYQWMKNDFQ</sequence>
<dbReference type="SUPFAM" id="SSF53474">
    <property type="entry name" value="alpha/beta-Hydrolases"/>
    <property type="match status" value="1"/>
</dbReference>
<dbReference type="Gene3D" id="3.40.50.1820">
    <property type="entry name" value="alpha/beta hydrolase"/>
    <property type="match status" value="1"/>
</dbReference>
<evidence type="ECO:0000313" key="3">
    <source>
        <dbReference type="EMBL" id="UPZ16227.1"/>
    </source>
</evidence>
<proteinExistence type="predicted"/>
<keyword evidence="1" id="KW-0378">Hydrolase</keyword>
<dbReference type="EMBL" id="CP096829">
    <property type="protein sequence ID" value="UPZ16227.1"/>
    <property type="molecule type" value="Genomic_DNA"/>
</dbReference>